<dbReference type="EMBL" id="SKFG01000016">
    <property type="protein sequence ID" value="TCZ75892.1"/>
    <property type="molecule type" value="Genomic_DNA"/>
</dbReference>
<keyword evidence="1" id="KW-0067">ATP-binding</keyword>
<dbReference type="PANTHER" id="PTHR21621:SF0">
    <property type="entry name" value="BETA-CITRYLGLUTAMATE SYNTHASE B-RELATED"/>
    <property type="match status" value="1"/>
</dbReference>
<evidence type="ECO:0000259" key="2">
    <source>
        <dbReference type="PROSITE" id="PS50975"/>
    </source>
</evidence>
<evidence type="ECO:0000256" key="1">
    <source>
        <dbReference type="PROSITE-ProRule" id="PRU00409"/>
    </source>
</evidence>
<protein>
    <submittedName>
        <fullName evidence="3">YheC/YheD family protein</fullName>
    </submittedName>
</protein>
<reference evidence="3 4" key="1">
    <citation type="submission" date="2019-03" db="EMBL/GenBank/DDBJ databases">
        <authorList>
            <person name="Kim M.K.M."/>
        </authorList>
    </citation>
    <scope>NUCLEOTIDE SEQUENCE [LARGE SCALE GENOMIC DNA]</scope>
    <source>
        <strain evidence="3 4">18JY21-1</strain>
    </source>
</reference>
<dbReference type="AlphaFoldDB" id="A0A4V2WNL0"/>
<dbReference type="PROSITE" id="PS50975">
    <property type="entry name" value="ATP_GRASP"/>
    <property type="match status" value="1"/>
</dbReference>
<accession>A0A4V2WNL0</accession>
<dbReference type="InterPro" id="IPR026838">
    <property type="entry name" value="YheC/D"/>
</dbReference>
<organism evidence="3 4">
    <name type="scientific">Paenibacillus albiflavus</name>
    <dbReference type="NCBI Taxonomy" id="2545760"/>
    <lineage>
        <taxon>Bacteria</taxon>
        <taxon>Bacillati</taxon>
        <taxon>Bacillota</taxon>
        <taxon>Bacilli</taxon>
        <taxon>Bacillales</taxon>
        <taxon>Paenibacillaceae</taxon>
        <taxon>Paenibacillus</taxon>
    </lineage>
</organism>
<dbReference type="Pfam" id="PF14398">
    <property type="entry name" value="ATPgrasp_YheCD"/>
    <property type="match status" value="1"/>
</dbReference>
<evidence type="ECO:0000313" key="3">
    <source>
        <dbReference type="EMBL" id="TCZ75892.1"/>
    </source>
</evidence>
<dbReference type="PANTHER" id="PTHR21621">
    <property type="entry name" value="RIBOSOMAL PROTEIN S6 MODIFICATION PROTEIN"/>
    <property type="match status" value="1"/>
</dbReference>
<dbReference type="GO" id="GO:0005524">
    <property type="term" value="F:ATP binding"/>
    <property type="evidence" value="ECO:0007669"/>
    <property type="project" value="UniProtKB-UniRule"/>
</dbReference>
<dbReference type="OrthoDB" id="7869153at2"/>
<gene>
    <name evidence="3" type="ORF">E0485_16085</name>
</gene>
<feature type="domain" description="ATP-grasp" evidence="2">
    <location>
        <begin position="13"/>
        <end position="248"/>
    </location>
</feature>
<comment type="caution">
    <text evidence="3">The sequence shown here is derived from an EMBL/GenBank/DDBJ whole genome shotgun (WGS) entry which is preliminary data.</text>
</comment>
<keyword evidence="1" id="KW-0547">Nucleotide-binding</keyword>
<dbReference type="Proteomes" id="UP000295418">
    <property type="component" value="Unassembled WGS sequence"/>
</dbReference>
<dbReference type="GO" id="GO:0046872">
    <property type="term" value="F:metal ion binding"/>
    <property type="evidence" value="ECO:0007669"/>
    <property type="project" value="InterPro"/>
</dbReference>
<name>A0A4V2WNL0_9BACL</name>
<dbReference type="GO" id="GO:0005737">
    <property type="term" value="C:cytoplasm"/>
    <property type="evidence" value="ECO:0007669"/>
    <property type="project" value="TreeGrafter"/>
</dbReference>
<dbReference type="InterPro" id="IPR011761">
    <property type="entry name" value="ATP-grasp"/>
</dbReference>
<dbReference type="SUPFAM" id="SSF56059">
    <property type="entry name" value="Glutathione synthetase ATP-binding domain-like"/>
    <property type="match status" value="1"/>
</dbReference>
<sequence length="256" mass="30149">MNVRKIISDKWEKTEVLSRHLDLREFVPVTKPIQNRHTLKEMLEIYRMVYVKPVHGMHGKGVARVEWDETNAEHPYKYQLGLQIAEFADFNEMYEDLKVKMKGKKYLVQQGIHMLQHNACDFDIRVMVQKSPSQEWKVTGMIGRVAEDGRVVTNVHSGGKLRPIELLLQSYMSSEAQKTFISLLKQQGLRVAEAMYEEYRGVNQLGLDIATDKYLKPWILEVNTTPDPYIFLKLQDKRIFSRVIRYTKYNRRFNSH</sequence>
<dbReference type="Gene3D" id="3.30.470.20">
    <property type="entry name" value="ATP-grasp fold, B domain"/>
    <property type="match status" value="1"/>
</dbReference>
<evidence type="ECO:0000313" key="4">
    <source>
        <dbReference type="Proteomes" id="UP000295418"/>
    </source>
</evidence>
<dbReference type="GO" id="GO:0016879">
    <property type="term" value="F:ligase activity, forming carbon-nitrogen bonds"/>
    <property type="evidence" value="ECO:0007669"/>
    <property type="project" value="TreeGrafter"/>
</dbReference>
<keyword evidence="4" id="KW-1185">Reference proteome</keyword>
<proteinExistence type="predicted"/>